<feature type="repeat" description="ANK" evidence="3">
    <location>
        <begin position="142"/>
        <end position="174"/>
    </location>
</feature>
<dbReference type="RefSeq" id="WP_010526518.1">
    <property type="nucleotide sequence ID" value="NZ_AFSL01000010.1"/>
</dbReference>
<feature type="chain" id="PRO_5010271365" evidence="4">
    <location>
        <begin position="18"/>
        <end position="200"/>
    </location>
</feature>
<feature type="signal peptide" evidence="4">
    <location>
        <begin position="1"/>
        <end position="17"/>
    </location>
</feature>
<dbReference type="PROSITE" id="PS51257">
    <property type="entry name" value="PROKAR_LIPOPROTEIN"/>
    <property type="match status" value="1"/>
</dbReference>
<keyword evidence="2 3" id="KW-0040">ANK repeat</keyword>
<dbReference type="SUPFAM" id="SSF48403">
    <property type="entry name" value="Ankyrin repeat"/>
    <property type="match status" value="1"/>
</dbReference>
<proteinExistence type="predicted"/>
<keyword evidence="6" id="KW-1185">Reference proteome</keyword>
<dbReference type="Pfam" id="PF13637">
    <property type="entry name" value="Ank_4"/>
    <property type="match status" value="1"/>
</dbReference>
<dbReference type="PANTHER" id="PTHR24171:SF9">
    <property type="entry name" value="ANKYRIN REPEAT DOMAIN-CONTAINING PROTEIN 39"/>
    <property type="match status" value="1"/>
</dbReference>
<dbReference type="PROSITE" id="PS50088">
    <property type="entry name" value="ANK_REPEAT"/>
    <property type="match status" value="3"/>
</dbReference>
<keyword evidence="4" id="KW-0732">Signal</keyword>
<protein>
    <submittedName>
        <fullName evidence="5">Ankyrin repeat-containing protein</fullName>
    </submittedName>
</protein>
<evidence type="ECO:0000256" key="4">
    <source>
        <dbReference type="SAM" id="SignalP"/>
    </source>
</evidence>
<dbReference type="EMBL" id="FONA01000011">
    <property type="protein sequence ID" value="SFE41146.1"/>
    <property type="molecule type" value="Genomic_DNA"/>
</dbReference>
<dbReference type="Pfam" id="PF12796">
    <property type="entry name" value="Ank_2"/>
    <property type="match status" value="1"/>
</dbReference>
<gene>
    <name evidence="5" type="ORF">SAMN05444380_11115</name>
</gene>
<dbReference type="PRINTS" id="PR01415">
    <property type="entry name" value="ANKYRIN"/>
</dbReference>
<feature type="repeat" description="ANK" evidence="3">
    <location>
        <begin position="75"/>
        <end position="107"/>
    </location>
</feature>
<sequence length="200" mass="21569">MKLICSSILLFCFILFGCNNKTKTGKTQEKATSEETTTQSHISSVSIHEAAFNGNLSIVKDHLIAKTNPDSANENGQTPLMLAAFNGHTEVVKLLVKNGATINRSDNKGLTTLHFAASGPFPETVKYLLDNGAAINATDKIENFTPLMYAASEGNMEVVKVLIKYGANPSLKDVDGDNAATFAIQNNHPEIGKYLNNLPQ</sequence>
<evidence type="ECO:0000256" key="3">
    <source>
        <dbReference type="PROSITE-ProRule" id="PRU00023"/>
    </source>
</evidence>
<keyword evidence="1" id="KW-0677">Repeat</keyword>
<dbReference type="InterPro" id="IPR036770">
    <property type="entry name" value="Ankyrin_rpt-contain_sf"/>
</dbReference>
<dbReference type="SMART" id="SM00248">
    <property type="entry name" value="ANK"/>
    <property type="match status" value="3"/>
</dbReference>
<dbReference type="OrthoDB" id="407974at2"/>
<dbReference type="InterPro" id="IPR002110">
    <property type="entry name" value="Ankyrin_rpt"/>
</dbReference>
<evidence type="ECO:0000313" key="5">
    <source>
        <dbReference type="EMBL" id="SFE41146.1"/>
    </source>
</evidence>
<reference evidence="5 6" key="1">
    <citation type="submission" date="2016-10" db="EMBL/GenBank/DDBJ databases">
        <authorList>
            <person name="de Groot N.N."/>
        </authorList>
    </citation>
    <scope>NUCLEOTIDE SEQUENCE [LARGE SCALE GENOMIC DNA]</scope>
    <source>
        <strain evidence="5 6">DSM 19012</strain>
    </source>
</reference>
<dbReference type="PANTHER" id="PTHR24171">
    <property type="entry name" value="ANKYRIN REPEAT DOMAIN-CONTAINING PROTEIN 39-RELATED"/>
    <property type="match status" value="1"/>
</dbReference>
<dbReference type="Gene3D" id="1.25.40.20">
    <property type="entry name" value="Ankyrin repeat-containing domain"/>
    <property type="match status" value="1"/>
</dbReference>
<dbReference type="STRING" id="385682.SAMN05444380_11115"/>
<organism evidence="5 6">
    <name type="scientific">Thermophagus xiamenensis</name>
    <dbReference type="NCBI Taxonomy" id="385682"/>
    <lineage>
        <taxon>Bacteria</taxon>
        <taxon>Pseudomonadati</taxon>
        <taxon>Bacteroidota</taxon>
        <taxon>Bacteroidia</taxon>
        <taxon>Marinilabiliales</taxon>
        <taxon>Marinilabiliaceae</taxon>
        <taxon>Thermophagus</taxon>
    </lineage>
</organism>
<name>A0A1I2AB80_9BACT</name>
<dbReference type="PROSITE" id="PS50297">
    <property type="entry name" value="ANK_REP_REGION"/>
    <property type="match status" value="3"/>
</dbReference>
<evidence type="ECO:0000313" key="6">
    <source>
        <dbReference type="Proteomes" id="UP000181976"/>
    </source>
</evidence>
<dbReference type="Proteomes" id="UP000181976">
    <property type="component" value="Unassembled WGS sequence"/>
</dbReference>
<dbReference type="eggNOG" id="COG0666">
    <property type="taxonomic scope" value="Bacteria"/>
</dbReference>
<evidence type="ECO:0000256" key="1">
    <source>
        <dbReference type="ARBA" id="ARBA00022737"/>
    </source>
</evidence>
<accession>A0A1I2AB80</accession>
<dbReference type="AlphaFoldDB" id="A0A1I2AB80"/>
<evidence type="ECO:0000256" key="2">
    <source>
        <dbReference type="ARBA" id="ARBA00023043"/>
    </source>
</evidence>
<feature type="repeat" description="ANK" evidence="3">
    <location>
        <begin position="108"/>
        <end position="140"/>
    </location>
</feature>
<dbReference type="InParanoid" id="A0A1I2AB80"/>